<sequence length="257" mass="26751">MRCMRDEPGTDVTTGSVTGMRTLDAALDKAVSIPSTVVHAHVDRLRRRNPHASPEQVLRMLEKQYLLAVTASGGAVGAVAATPAVGTGVALAVTTSEVATFFAASAAFSLAVADVHGIAVEDTARRRTLLLATVLGDKGARTVGTEAGIAPQAWARTLLVNMPTSTIRRVNTTLAKRFVRRQAGKQGALAFGRLAPFGIGAVIGATGARALGRNVLTGARKAFGPPPTAFARTIEVTATTDNTPPDRLPLDWAPPRS</sequence>
<feature type="transmembrane region" description="Helical" evidence="2">
    <location>
        <begin position="99"/>
        <end position="120"/>
    </location>
</feature>
<keyword evidence="2" id="KW-1133">Transmembrane helix</keyword>
<evidence type="ECO:0000313" key="4">
    <source>
        <dbReference type="Proteomes" id="UP000054314"/>
    </source>
</evidence>
<proteinExistence type="predicted"/>
<feature type="transmembrane region" description="Helical" evidence="2">
    <location>
        <begin position="65"/>
        <end position="93"/>
    </location>
</feature>
<keyword evidence="2" id="KW-0812">Transmembrane</keyword>
<comment type="caution">
    <text evidence="3">The sequence shown here is derived from an EMBL/GenBank/DDBJ whole genome shotgun (WGS) entry which is preliminary data.</text>
</comment>
<evidence type="ECO:0000256" key="1">
    <source>
        <dbReference type="SAM" id="MobiDB-lite"/>
    </source>
</evidence>
<feature type="region of interest" description="Disordered" evidence="1">
    <location>
        <begin position="238"/>
        <end position="257"/>
    </location>
</feature>
<name>A0A0A0BZG0_9CELL</name>
<dbReference type="Proteomes" id="UP000054314">
    <property type="component" value="Unassembled WGS sequence"/>
</dbReference>
<dbReference type="EMBL" id="AXCZ01000049">
    <property type="protein sequence ID" value="KGM13325.1"/>
    <property type="molecule type" value="Genomic_DNA"/>
</dbReference>
<reference evidence="3 4" key="1">
    <citation type="submission" date="2013-08" db="EMBL/GenBank/DDBJ databases">
        <title>Genome sequencing of Cellulomonas bogoriensis 69B4.</title>
        <authorList>
            <person name="Chen F."/>
            <person name="Li Y."/>
            <person name="Wang G."/>
        </authorList>
    </citation>
    <scope>NUCLEOTIDE SEQUENCE [LARGE SCALE GENOMIC DNA]</scope>
    <source>
        <strain evidence="3 4">69B4</strain>
    </source>
</reference>
<organism evidence="3 4">
    <name type="scientific">Cellulomonas bogoriensis 69B4 = DSM 16987</name>
    <dbReference type="NCBI Taxonomy" id="1386082"/>
    <lineage>
        <taxon>Bacteria</taxon>
        <taxon>Bacillati</taxon>
        <taxon>Actinomycetota</taxon>
        <taxon>Actinomycetes</taxon>
        <taxon>Micrococcales</taxon>
        <taxon>Cellulomonadaceae</taxon>
        <taxon>Cellulomonas</taxon>
    </lineage>
</organism>
<keyword evidence="4" id="KW-1185">Reference proteome</keyword>
<gene>
    <name evidence="3" type="ORF">N869_14800</name>
</gene>
<accession>A0A0A0BZG0</accession>
<evidence type="ECO:0000256" key="2">
    <source>
        <dbReference type="SAM" id="Phobius"/>
    </source>
</evidence>
<dbReference type="AlphaFoldDB" id="A0A0A0BZG0"/>
<evidence type="ECO:0000313" key="3">
    <source>
        <dbReference type="EMBL" id="KGM13325.1"/>
    </source>
</evidence>
<protein>
    <submittedName>
        <fullName evidence="3">Uncharacterized protein</fullName>
    </submittedName>
</protein>
<keyword evidence="2" id="KW-0472">Membrane</keyword>